<sequence length="75" mass="8786">MSRSRRKTPVCSLTCAESEKQAKQMANKAFRRRVKGALATDRTMPVQREVSQVYSFAKDGKQWFDPEEYPKEMRK</sequence>
<proteinExistence type="predicted"/>
<dbReference type="EMBL" id="MT143743">
    <property type="protein sequence ID" value="QJB01899.1"/>
    <property type="molecule type" value="Genomic_DNA"/>
</dbReference>
<protein>
    <submittedName>
        <fullName evidence="1">Uncharacterized protein</fullName>
    </submittedName>
</protein>
<name>A0A6M3M0Y8_9ZZZZ</name>
<dbReference type="EMBL" id="MT143604">
    <property type="protein sequence ID" value="QJA98735.1"/>
    <property type="molecule type" value="Genomic_DNA"/>
</dbReference>
<evidence type="ECO:0000313" key="1">
    <source>
        <dbReference type="EMBL" id="QJA98735.1"/>
    </source>
</evidence>
<accession>A0A6M3M0Y8</accession>
<organism evidence="1">
    <name type="scientific">viral metagenome</name>
    <dbReference type="NCBI Taxonomy" id="1070528"/>
    <lineage>
        <taxon>unclassified sequences</taxon>
        <taxon>metagenomes</taxon>
        <taxon>organismal metagenomes</taxon>
    </lineage>
</organism>
<dbReference type="AlphaFoldDB" id="A0A6M3M0Y8"/>
<gene>
    <name evidence="1" type="ORF">MM171A01623_0011</name>
    <name evidence="2" type="ORF">MM171B01775_0003</name>
</gene>
<reference evidence="1" key="1">
    <citation type="submission" date="2020-03" db="EMBL/GenBank/DDBJ databases">
        <title>The deep terrestrial virosphere.</title>
        <authorList>
            <person name="Holmfeldt K."/>
            <person name="Nilsson E."/>
            <person name="Simone D."/>
            <person name="Lopez-Fernandez M."/>
            <person name="Wu X."/>
            <person name="de Brujin I."/>
            <person name="Lundin D."/>
            <person name="Andersson A."/>
            <person name="Bertilsson S."/>
            <person name="Dopson M."/>
        </authorList>
    </citation>
    <scope>NUCLEOTIDE SEQUENCE</scope>
    <source>
        <strain evidence="1">MM171A01623</strain>
        <strain evidence="2">MM171B01775</strain>
    </source>
</reference>
<evidence type="ECO:0000313" key="2">
    <source>
        <dbReference type="EMBL" id="QJB01899.1"/>
    </source>
</evidence>